<dbReference type="SUPFAM" id="SSF48452">
    <property type="entry name" value="TPR-like"/>
    <property type="match status" value="1"/>
</dbReference>
<accession>A0A2P4P7A1</accession>
<dbReference type="Pfam" id="PF13414">
    <property type="entry name" value="TPR_11"/>
    <property type="match status" value="1"/>
</dbReference>
<dbReference type="GO" id="GO:0051879">
    <property type="term" value="F:Hsp90 protein binding"/>
    <property type="evidence" value="ECO:0007669"/>
    <property type="project" value="TreeGrafter"/>
</dbReference>
<dbReference type="Proteomes" id="UP000018888">
    <property type="component" value="Unassembled WGS sequence"/>
</dbReference>
<dbReference type="EMBL" id="AUPC02000350">
    <property type="protein sequence ID" value="POG61259.1"/>
    <property type="molecule type" value="Genomic_DNA"/>
</dbReference>
<feature type="non-terminal residue" evidence="3">
    <location>
        <position position="92"/>
    </location>
</feature>
<dbReference type="AlphaFoldDB" id="A0A2P4P7A1"/>
<keyword evidence="4" id="KW-1185">Reference proteome</keyword>
<dbReference type="Gene3D" id="1.25.40.10">
    <property type="entry name" value="Tetratricopeptide repeat domain"/>
    <property type="match status" value="1"/>
</dbReference>
<dbReference type="PANTHER" id="PTHR22904:SF523">
    <property type="entry name" value="STRESS-INDUCED-PHOSPHOPROTEIN 1"/>
    <property type="match status" value="1"/>
</dbReference>
<organism evidence="3 4">
    <name type="scientific">Rhizophagus irregularis (strain DAOM 181602 / DAOM 197198 / MUCL 43194)</name>
    <name type="common">Arbuscular mycorrhizal fungus</name>
    <name type="synonym">Glomus intraradices</name>
    <dbReference type="NCBI Taxonomy" id="747089"/>
    <lineage>
        <taxon>Eukaryota</taxon>
        <taxon>Fungi</taxon>
        <taxon>Fungi incertae sedis</taxon>
        <taxon>Mucoromycota</taxon>
        <taxon>Glomeromycotina</taxon>
        <taxon>Glomeromycetes</taxon>
        <taxon>Glomerales</taxon>
        <taxon>Glomeraceae</taxon>
        <taxon>Rhizophagus</taxon>
    </lineage>
</organism>
<keyword evidence="1" id="KW-0677">Repeat</keyword>
<name>A0A2P4P7A1_RHIID</name>
<protein>
    <submittedName>
        <fullName evidence="3">Uncharacterized protein</fullName>
    </submittedName>
</protein>
<reference evidence="3 4" key="1">
    <citation type="journal article" date="2013" name="Proc. Natl. Acad. Sci. U.S.A.">
        <title>Genome of an arbuscular mycorrhizal fungus provides insight into the oldest plant symbiosis.</title>
        <authorList>
            <person name="Tisserant E."/>
            <person name="Malbreil M."/>
            <person name="Kuo A."/>
            <person name="Kohler A."/>
            <person name="Symeonidi A."/>
            <person name="Balestrini R."/>
            <person name="Charron P."/>
            <person name="Duensing N."/>
            <person name="Frei Dit Frey N."/>
            <person name="Gianinazzi-Pearson V."/>
            <person name="Gilbert L.B."/>
            <person name="Handa Y."/>
            <person name="Herr J.R."/>
            <person name="Hijri M."/>
            <person name="Koul R."/>
            <person name="Kawaguchi M."/>
            <person name="Krajinski F."/>
            <person name="Lammers P.J."/>
            <person name="Masclaux F.G."/>
            <person name="Murat C."/>
            <person name="Morin E."/>
            <person name="Ndikumana S."/>
            <person name="Pagni M."/>
            <person name="Petitpierre D."/>
            <person name="Requena N."/>
            <person name="Rosikiewicz P."/>
            <person name="Riley R."/>
            <person name="Saito K."/>
            <person name="San Clemente H."/>
            <person name="Shapiro H."/>
            <person name="van Tuinen D."/>
            <person name="Becard G."/>
            <person name="Bonfante P."/>
            <person name="Paszkowski U."/>
            <person name="Shachar-Hill Y.Y."/>
            <person name="Tuskan G.A."/>
            <person name="Young P.W."/>
            <person name="Sanders I.R."/>
            <person name="Henrissat B."/>
            <person name="Rensing S.A."/>
            <person name="Grigoriev I.V."/>
            <person name="Corradi N."/>
            <person name="Roux C."/>
            <person name="Martin F."/>
        </authorList>
    </citation>
    <scope>NUCLEOTIDE SEQUENCE [LARGE SCALE GENOMIC DNA]</scope>
    <source>
        <strain evidence="3 4">DAOM 197198</strain>
    </source>
</reference>
<gene>
    <name evidence="3" type="ORF">GLOIN_2v1436562</name>
</gene>
<feature type="non-terminal residue" evidence="3">
    <location>
        <position position="1"/>
    </location>
</feature>
<dbReference type="InterPro" id="IPR019734">
    <property type="entry name" value="TPR_rpt"/>
</dbReference>
<keyword evidence="2" id="KW-0802">TPR repeat</keyword>
<comment type="caution">
    <text evidence="3">The sequence shown here is derived from an EMBL/GenBank/DDBJ whole genome shotgun (WGS) entry which is preliminary data.</text>
</comment>
<evidence type="ECO:0000313" key="4">
    <source>
        <dbReference type="Proteomes" id="UP000018888"/>
    </source>
</evidence>
<proteinExistence type="predicted"/>
<evidence type="ECO:0000313" key="3">
    <source>
        <dbReference type="EMBL" id="POG61259.1"/>
    </source>
</evidence>
<dbReference type="SMART" id="SM00028">
    <property type="entry name" value="TPR"/>
    <property type="match status" value="2"/>
</dbReference>
<dbReference type="PANTHER" id="PTHR22904">
    <property type="entry name" value="TPR REPEAT CONTAINING PROTEIN"/>
    <property type="match status" value="1"/>
</dbReference>
<dbReference type="InterPro" id="IPR011990">
    <property type="entry name" value="TPR-like_helical_dom_sf"/>
</dbReference>
<evidence type="ECO:0000256" key="2">
    <source>
        <dbReference type="ARBA" id="ARBA00022803"/>
    </source>
</evidence>
<sequence>ANDFRRCGNDYFASSNYIAAIDKYSNGIKLEPQNVTLLNNRAEAYLRLYQFHNAFKDTEIALMYDPNNLKAAYRKGKALCGLKHYKDATNTL</sequence>
<evidence type="ECO:0000256" key="1">
    <source>
        <dbReference type="ARBA" id="ARBA00022737"/>
    </source>
</evidence>
<reference evidence="3 4" key="2">
    <citation type="journal article" date="2018" name="New Phytol.">
        <title>High intraspecific genome diversity in the model arbuscular mycorrhizal symbiont Rhizophagus irregularis.</title>
        <authorList>
            <person name="Chen E.C.H."/>
            <person name="Morin E."/>
            <person name="Beaudet D."/>
            <person name="Noel J."/>
            <person name="Yildirir G."/>
            <person name="Ndikumana S."/>
            <person name="Charron P."/>
            <person name="St-Onge C."/>
            <person name="Giorgi J."/>
            <person name="Kruger M."/>
            <person name="Marton T."/>
            <person name="Ropars J."/>
            <person name="Grigoriev I.V."/>
            <person name="Hainaut M."/>
            <person name="Henrissat B."/>
            <person name="Roux C."/>
            <person name="Martin F."/>
            <person name="Corradi N."/>
        </authorList>
    </citation>
    <scope>NUCLEOTIDE SEQUENCE [LARGE SCALE GENOMIC DNA]</scope>
    <source>
        <strain evidence="3 4">DAOM 197198</strain>
    </source>
</reference>